<dbReference type="GO" id="GO:0031267">
    <property type="term" value="F:small GTPase binding"/>
    <property type="evidence" value="ECO:0007669"/>
    <property type="project" value="TreeGrafter"/>
</dbReference>
<sequence length="482" mass="52521">MATAAKSAISAKANLYCKNNCGFYGNSSWHGYCSVCYRDAYLKPKSRTDDAREHQQQQRQSSSAAATAVASSAAAAAAAGLSASFNQFEEKRRQVTGRGASTIKNLLKKPTDSAASARSRSPPAAAVSDDDSASTTGLSTISEVDKHSNYEYMTFVKSLPRAAGVDLTKQIKSAIARLKVLPAATASVEEFSDAAQEFYASLAKRIGAEPAYHRLTEQQRTDALFWAETFLTKRIYRTVFSQGPDEEAKDIALQKKLRSLHWVTPAILESRVSNNSPHFYEAVACLLALDTLVTPPAKLDSIVRCANHIFKALNEASGDAASADDFLPALIYVLLKGNPPRLQSNIAFITRFANSARLNTGEQGYYFTNLCCAVSFLESLNHESLSLPKELFDKFMTGQLSPATHGLSVAERVAQCLALLDAGSSRLNELDARAKQLRTDMDSVEADMAKCVAEVREQVAKHRAERPLRLPIKEGRVHQPAE</sequence>
<dbReference type="GO" id="GO:0030139">
    <property type="term" value="C:endocytic vesicle"/>
    <property type="evidence" value="ECO:0007669"/>
    <property type="project" value="TreeGrafter"/>
</dbReference>
<name>A0A1I8J1X3_9PLAT</name>
<dbReference type="Pfam" id="PF18151">
    <property type="entry name" value="DUF5601"/>
    <property type="match status" value="1"/>
</dbReference>
<dbReference type="InterPro" id="IPR037191">
    <property type="entry name" value="VPS9_dom_sf"/>
</dbReference>
<dbReference type="PROSITE" id="PS51036">
    <property type="entry name" value="ZF_A20"/>
    <property type="match status" value="1"/>
</dbReference>
<dbReference type="GO" id="GO:0016192">
    <property type="term" value="P:vesicle-mediated transport"/>
    <property type="evidence" value="ECO:0007669"/>
    <property type="project" value="InterPro"/>
</dbReference>
<dbReference type="Pfam" id="PF02204">
    <property type="entry name" value="VPS9"/>
    <property type="match status" value="1"/>
</dbReference>
<dbReference type="GO" id="GO:0008270">
    <property type="term" value="F:zinc ion binding"/>
    <property type="evidence" value="ECO:0007669"/>
    <property type="project" value="UniProtKB-KW"/>
</dbReference>
<dbReference type="AlphaFoldDB" id="A0A1I8J1X3"/>
<dbReference type="InterPro" id="IPR045046">
    <property type="entry name" value="Vps9-like"/>
</dbReference>
<dbReference type="PANTHER" id="PTHR23101">
    <property type="entry name" value="RAB GDP/GTP EXCHANGE FACTOR"/>
    <property type="match status" value="1"/>
</dbReference>
<dbReference type="InterPro" id="IPR002653">
    <property type="entry name" value="Znf_A20"/>
</dbReference>
<reference evidence="2" key="1">
    <citation type="submission" date="2016-11" db="UniProtKB">
        <authorList>
            <consortium name="WormBaseParasite"/>
        </authorList>
    </citation>
    <scope>IDENTIFICATION</scope>
</reference>
<organism evidence="1 2">
    <name type="scientific">Macrostomum lignano</name>
    <dbReference type="NCBI Taxonomy" id="282301"/>
    <lineage>
        <taxon>Eukaryota</taxon>
        <taxon>Metazoa</taxon>
        <taxon>Spiralia</taxon>
        <taxon>Lophotrochozoa</taxon>
        <taxon>Platyhelminthes</taxon>
        <taxon>Rhabditophora</taxon>
        <taxon>Macrostomorpha</taxon>
        <taxon>Macrostomida</taxon>
        <taxon>Macrostomidae</taxon>
        <taxon>Macrostomum</taxon>
    </lineage>
</organism>
<dbReference type="Proteomes" id="UP000095280">
    <property type="component" value="Unplaced"/>
</dbReference>
<dbReference type="STRING" id="282301.A0A1I8J1X3"/>
<dbReference type="InterPro" id="IPR041545">
    <property type="entry name" value="DUF5601"/>
</dbReference>
<dbReference type="PROSITE" id="PS51205">
    <property type="entry name" value="VPS9"/>
    <property type="match status" value="1"/>
</dbReference>
<dbReference type="Gene3D" id="1.20.5.4770">
    <property type="match status" value="1"/>
</dbReference>
<dbReference type="SMART" id="SM00259">
    <property type="entry name" value="ZnF_A20"/>
    <property type="match status" value="1"/>
</dbReference>
<keyword evidence="1" id="KW-1185">Reference proteome</keyword>
<dbReference type="GO" id="GO:0005829">
    <property type="term" value="C:cytosol"/>
    <property type="evidence" value="ECO:0007669"/>
    <property type="project" value="TreeGrafter"/>
</dbReference>
<dbReference type="SMART" id="SM00167">
    <property type="entry name" value="VPS9"/>
    <property type="match status" value="1"/>
</dbReference>
<dbReference type="SUPFAM" id="SSF57716">
    <property type="entry name" value="Glucocorticoid receptor-like (DNA-binding domain)"/>
    <property type="match status" value="1"/>
</dbReference>
<evidence type="ECO:0000313" key="2">
    <source>
        <dbReference type="WBParaSite" id="maker-uti_cns_0045654-snap-gene-1.8-mRNA-1"/>
    </source>
</evidence>
<dbReference type="InterPro" id="IPR003123">
    <property type="entry name" value="VPS9"/>
</dbReference>
<dbReference type="Gene3D" id="1.10.246.120">
    <property type="match status" value="1"/>
</dbReference>
<dbReference type="GO" id="GO:0003677">
    <property type="term" value="F:DNA binding"/>
    <property type="evidence" value="ECO:0007669"/>
    <property type="project" value="InterPro"/>
</dbReference>
<dbReference type="Pfam" id="PF01754">
    <property type="entry name" value="zf-A20"/>
    <property type="match status" value="1"/>
</dbReference>
<proteinExistence type="predicted"/>
<dbReference type="SUPFAM" id="SSF109993">
    <property type="entry name" value="VPS9 domain"/>
    <property type="match status" value="1"/>
</dbReference>
<dbReference type="OrthoDB" id="300289at2759"/>
<dbReference type="PANTHER" id="PTHR23101:SF122">
    <property type="entry name" value="RABAPTIN-5-ASSOCIATED EXCHANGE FACTOR FOR RAB5"/>
    <property type="match status" value="1"/>
</dbReference>
<evidence type="ECO:0000313" key="1">
    <source>
        <dbReference type="Proteomes" id="UP000095280"/>
    </source>
</evidence>
<dbReference type="WBParaSite" id="maker-uti_cns_0045654-snap-gene-1.8-mRNA-1">
    <property type="protein sequence ID" value="maker-uti_cns_0045654-snap-gene-1.8-mRNA-1"/>
    <property type="gene ID" value="maker-uti_cns_0045654-snap-gene-1.8"/>
</dbReference>
<dbReference type="GO" id="GO:0005085">
    <property type="term" value="F:guanyl-nucleotide exchange factor activity"/>
    <property type="evidence" value="ECO:0007669"/>
    <property type="project" value="InterPro"/>
</dbReference>
<accession>A0A1I8J1X3</accession>
<dbReference type="Gene3D" id="1.20.1050.80">
    <property type="entry name" value="VPS9 domain"/>
    <property type="match status" value="1"/>
</dbReference>
<protein>
    <submittedName>
        <fullName evidence="2">Rab5 GDP/GTP exchange factor</fullName>
    </submittedName>
</protein>